<dbReference type="Gene3D" id="3.10.100.10">
    <property type="entry name" value="Mannose-Binding Protein A, subunit A"/>
    <property type="match status" value="1"/>
</dbReference>
<feature type="domain" description="C-type lectin" evidence="1">
    <location>
        <begin position="50"/>
        <end position="152"/>
    </location>
</feature>
<evidence type="ECO:0000259" key="1">
    <source>
        <dbReference type="PROSITE" id="PS50041"/>
    </source>
</evidence>
<dbReference type="PANTHER" id="PTHR22803">
    <property type="entry name" value="MANNOSE, PHOSPHOLIPASE, LECTIN RECEPTOR RELATED"/>
    <property type="match status" value="1"/>
</dbReference>
<reference evidence="2" key="1">
    <citation type="submission" date="2025-08" db="UniProtKB">
        <authorList>
            <consortium name="Ensembl"/>
        </authorList>
    </citation>
    <scope>IDENTIFICATION</scope>
</reference>
<protein>
    <recommendedName>
        <fullName evidence="1">C-type lectin domain-containing protein</fullName>
    </recommendedName>
</protein>
<evidence type="ECO:0000313" key="3">
    <source>
        <dbReference type="Proteomes" id="UP000694523"/>
    </source>
</evidence>
<dbReference type="SMART" id="SM00034">
    <property type="entry name" value="CLECT"/>
    <property type="match status" value="1"/>
</dbReference>
<dbReference type="Pfam" id="PF00059">
    <property type="entry name" value="Lectin_C"/>
    <property type="match status" value="1"/>
</dbReference>
<dbReference type="PROSITE" id="PS50041">
    <property type="entry name" value="C_TYPE_LECTIN_2"/>
    <property type="match status" value="1"/>
</dbReference>
<name>A0A8C6SI60_9GOBI</name>
<accession>A0A8C6SI60</accession>
<dbReference type="SUPFAM" id="SSF56436">
    <property type="entry name" value="C-type lectin-like"/>
    <property type="match status" value="1"/>
</dbReference>
<dbReference type="InterPro" id="IPR016187">
    <property type="entry name" value="CTDL_fold"/>
</dbReference>
<dbReference type="InterPro" id="IPR050111">
    <property type="entry name" value="C-type_lectin/snaclec_domain"/>
</dbReference>
<organism evidence="2 3">
    <name type="scientific">Neogobius melanostomus</name>
    <name type="common">round goby</name>
    <dbReference type="NCBI Taxonomy" id="47308"/>
    <lineage>
        <taxon>Eukaryota</taxon>
        <taxon>Metazoa</taxon>
        <taxon>Chordata</taxon>
        <taxon>Craniata</taxon>
        <taxon>Vertebrata</taxon>
        <taxon>Euteleostomi</taxon>
        <taxon>Actinopterygii</taxon>
        <taxon>Neopterygii</taxon>
        <taxon>Teleostei</taxon>
        <taxon>Neoteleostei</taxon>
        <taxon>Acanthomorphata</taxon>
        <taxon>Gobiaria</taxon>
        <taxon>Gobiiformes</taxon>
        <taxon>Gobioidei</taxon>
        <taxon>Gobiidae</taxon>
        <taxon>Benthophilinae</taxon>
        <taxon>Neogobiini</taxon>
        <taxon>Neogobius</taxon>
    </lineage>
</organism>
<keyword evidence="3" id="KW-1185">Reference proteome</keyword>
<reference evidence="2" key="2">
    <citation type="submission" date="2025-09" db="UniProtKB">
        <authorList>
            <consortium name="Ensembl"/>
        </authorList>
    </citation>
    <scope>IDENTIFICATION</scope>
</reference>
<dbReference type="Proteomes" id="UP000694523">
    <property type="component" value="Unplaced"/>
</dbReference>
<dbReference type="AlphaFoldDB" id="A0A8C6SI60"/>
<dbReference type="Ensembl" id="ENSNMLT00000006433.1">
    <property type="protein sequence ID" value="ENSNMLP00000005598.1"/>
    <property type="gene ID" value="ENSNMLG00000004099.1"/>
</dbReference>
<dbReference type="InterPro" id="IPR001304">
    <property type="entry name" value="C-type_lectin-like"/>
</dbReference>
<evidence type="ECO:0000313" key="2">
    <source>
        <dbReference type="Ensembl" id="ENSNMLP00000005598.1"/>
    </source>
</evidence>
<sequence>HTHWLICVSTSDFIGHSICLDGSIGSFISRSDNSANTLERGSCPPFWFSFDGRCYKYVSSPLTWVDAELYCVAEQANLVSIHSMKEHKFVKSLIENFDHRQGLTWIGLSDTQKESGWMWSDGGKEHCCEINSGPDGNWNDYPCSETLPSVCASRIPVNIPQI</sequence>
<proteinExistence type="predicted"/>
<dbReference type="InterPro" id="IPR016186">
    <property type="entry name" value="C-type_lectin-like/link_sf"/>
</dbReference>